<feature type="domain" description="PAS" evidence="10">
    <location>
        <begin position="262"/>
        <end position="316"/>
    </location>
</feature>
<evidence type="ECO:0000313" key="12">
    <source>
        <dbReference type="EMBL" id="GEM82378.1"/>
    </source>
</evidence>
<dbReference type="PANTHER" id="PTHR43711:SF28">
    <property type="entry name" value="SENSOR HISTIDINE KINASE YXDK"/>
    <property type="match status" value="1"/>
</dbReference>
<dbReference type="InterPro" id="IPR050736">
    <property type="entry name" value="Sensor_HK_Regulatory"/>
</dbReference>
<dbReference type="PROSITE" id="PS50109">
    <property type="entry name" value="HIS_KIN"/>
    <property type="match status" value="1"/>
</dbReference>
<comment type="caution">
    <text evidence="12">The sequence shown here is derived from an EMBL/GenBank/DDBJ whole genome shotgun (WGS) entry which is preliminary data.</text>
</comment>
<dbReference type="SUPFAM" id="SSF47384">
    <property type="entry name" value="Homodimeric domain of signal transducing histidine kinase"/>
    <property type="match status" value="1"/>
</dbReference>
<dbReference type="Proteomes" id="UP000321197">
    <property type="component" value="Unassembled WGS sequence"/>
</dbReference>
<keyword evidence="5" id="KW-0418">Kinase</keyword>
<evidence type="ECO:0000313" key="13">
    <source>
        <dbReference type="Proteomes" id="UP000321197"/>
    </source>
</evidence>
<dbReference type="InterPro" id="IPR004358">
    <property type="entry name" value="Sig_transdc_His_kin-like_C"/>
</dbReference>
<dbReference type="EC" id="2.7.13.3" evidence="2"/>
<proteinExistence type="predicted"/>
<dbReference type="Pfam" id="PF00512">
    <property type="entry name" value="HisKA"/>
    <property type="match status" value="1"/>
</dbReference>
<dbReference type="SUPFAM" id="SSF55785">
    <property type="entry name" value="PYP-like sensor domain (PAS domain)"/>
    <property type="match status" value="3"/>
</dbReference>
<dbReference type="InterPro" id="IPR013655">
    <property type="entry name" value="PAS_fold_3"/>
</dbReference>
<feature type="domain" description="PAS" evidence="10">
    <location>
        <begin position="137"/>
        <end position="185"/>
    </location>
</feature>
<dbReference type="AlphaFoldDB" id="A0A511QYE1"/>
<reference evidence="12 13" key="1">
    <citation type="submission" date="2019-07" db="EMBL/GenBank/DDBJ databases">
        <title>Whole genome shotgun sequence of Meiothermus hypogaeus NBRC 106114.</title>
        <authorList>
            <person name="Hosoyama A."/>
            <person name="Uohara A."/>
            <person name="Ohji S."/>
            <person name="Ichikawa N."/>
        </authorList>
    </citation>
    <scope>NUCLEOTIDE SEQUENCE [LARGE SCALE GENOMIC DNA]</scope>
    <source>
        <strain evidence="12 13">NBRC 106114</strain>
    </source>
</reference>
<evidence type="ECO:0000256" key="5">
    <source>
        <dbReference type="ARBA" id="ARBA00022777"/>
    </source>
</evidence>
<name>A0A511QYE1_9DEIN</name>
<dbReference type="CDD" id="cd00130">
    <property type="entry name" value="PAS"/>
    <property type="match status" value="3"/>
</dbReference>
<dbReference type="InterPro" id="IPR036097">
    <property type="entry name" value="HisK_dim/P_sf"/>
</dbReference>
<dbReference type="Gene3D" id="1.10.287.130">
    <property type="match status" value="1"/>
</dbReference>
<dbReference type="SMART" id="SM00387">
    <property type="entry name" value="HATPase_c"/>
    <property type="match status" value="1"/>
</dbReference>
<dbReference type="SMART" id="SM00086">
    <property type="entry name" value="PAC"/>
    <property type="match status" value="2"/>
</dbReference>
<dbReference type="InterPro" id="IPR013767">
    <property type="entry name" value="PAS_fold"/>
</dbReference>
<protein>
    <recommendedName>
        <fullName evidence="2">histidine kinase</fullName>
        <ecNumber evidence="2">2.7.13.3</ecNumber>
    </recommendedName>
</protein>
<evidence type="ECO:0000256" key="7">
    <source>
        <dbReference type="ARBA" id="ARBA00023136"/>
    </source>
</evidence>
<accession>A0A511QYE1</accession>
<dbReference type="InterPro" id="IPR000700">
    <property type="entry name" value="PAS-assoc_C"/>
</dbReference>
<dbReference type="GO" id="GO:0000155">
    <property type="term" value="F:phosphorelay sensor kinase activity"/>
    <property type="evidence" value="ECO:0007669"/>
    <property type="project" value="InterPro"/>
</dbReference>
<evidence type="ECO:0000259" key="11">
    <source>
        <dbReference type="PROSITE" id="PS50113"/>
    </source>
</evidence>
<comment type="catalytic activity">
    <reaction evidence="1">
        <text>ATP + protein L-histidine = ADP + protein N-phospho-L-histidine.</text>
        <dbReference type="EC" id="2.7.13.3"/>
    </reaction>
</comment>
<evidence type="ECO:0000256" key="8">
    <source>
        <dbReference type="SAM" id="Coils"/>
    </source>
</evidence>
<keyword evidence="3" id="KW-0597">Phosphoprotein</keyword>
<dbReference type="SUPFAM" id="SSF55874">
    <property type="entry name" value="ATPase domain of HSP90 chaperone/DNA topoisomerase II/histidine kinase"/>
    <property type="match status" value="1"/>
</dbReference>
<dbReference type="Pfam" id="PF00989">
    <property type="entry name" value="PAS"/>
    <property type="match status" value="1"/>
</dbReference>
<dbReference type="SMART" id="SM00091">
    <property type="entry name" value="PAS"/>
    <property type="match status" value="3"/>
</dbReference>
<dbReference type="CDD" id="cd00075">
    <property type="entry name" value="HATPase"/>
    <property type="match status" value="1"/>
</dbReference>
<evidence type="ECO:0000256" key="2">
    <source>
        <dbReference type="ARBA" id="ARBA00012438"/>
    </source>
</evidence>
<dbReference type="RefSeq" id="WP_119339826.1">
    <property type="nucleotide sequence ID" value="NZ_BJXL01000010.1"/>
</dbReference>
<organism evidence="12 13">
    <name type="scientific">Meiothermus hypogaeus NBRC 106114</name>
    <dbReference type="NCBI Taxonomy" id="1227553"/>
    <lineage>
        <taxon>Bacteria</taxon>
        <taxon>Thermotogati</taxon>
        <taxon>Deinococcota</taxon>
        <taxon>Deinococci</taxon>
        <taxon>Thermales</taxon>
        <taxon>Thermaceae</taxon>
        <taxon>Meiothermus</taxon>
    </lineage>
</organism>
<dbReference type="Pfam" id="PF08448">
    <property type="entry name" value="PAS_4"/>
    <property type="match status" value="1"/>
</dbReference>
<dbReference type="SMART" id="SM00388">
    <property type="entry name" value="HisKA"/>
    <property type="match status" value="1"/>
</dbReference>
<dbReference type="InterPro" id="IPR013656">
    <property type="entry name" value="PAS_4"/>
</dbReference>
<dbReference type="InterPro" id="IPR000014">
    <property type="entry name" value="PAS"/>
</dbReference>
<evidence type="ECO:0000256" key="4">
    <source>
        <dbReference type="ARBA" id="ARBA00022679"/>
    </source>
</evidence>
<dbReference type="InterPro" id="IPR003661">
    <property type="entry name" value="HisK_dim/P_dom"/>
</dbReference>
<dbReference type="FunFam" id="1.10.287.130:FF:000001">
    <property type="entry name" value="Two-component sensor histidine kinase"/>
    <property type="match status" value="1"/>
</dbReference>
<evidence type="ECO:0000256" key="3">
    <source>
        <dbReference type="ARBA" id="ARBA00022553"/>
    </source>
</evidence>
<dbReference type="PANTHER" id="PTHR43711">
    <property type="entry name" value="TWO-COMPONENT HISTIDINE KINASE"/>
    <property type="match status" value="1"/>
</dbReference>
<gene>
    <name evidence="12" type="ORF">MHY01S_05440</name>
</gene>
<dbReference type="Pfam" id="PF08447">
    <property type="entry name" value="PAS_3"/>
    <property type="match status" value="1"/>
</dbReference>
<feature type="domain" description="Histidine kinase" evidence="9">
    <location>
        <begin position="405"/>
        <end position="619"/>
    </location>
</feature>
<evidence type="ECO:0000256" key="6">
    <source>
        <dbReference type="ARBA" id="ARBA00023012"/>
    </source>
</evidence>
<evidence type="ECO:0000259" key="10">
    <source>
        <dbReference type="PROSITE" id="PS50112"/>
    </source>
</evidence>
<dbReference type="PROSITE" id="PS50112">
    <property type="entry name" value="PAS"/>
    <property type="match status" value="3"/>
</dbReference>
<feature type="domain" description="PAS" evidence="10">
    <location>
        <begin position="17"/>
        <end position="83"/>
    </location>
</feature>
<sequence length="629" mass="68338">MDPLRPKLPPALEGLGLVQVCELIPHPAYLADAEGRVLYVNRRWSAYTGLPFTESLELHGGEALHPDDREAVYAAYLRAVDRQTPFEHRHRLRRRDGEYCWGLSRAEPVHVDGRVVAWVGTFTGLDPDAGALAPARALPGVAEVLDSLEAQVVVLDAEGRVVAVNRAWREFAGAGGEGCLGRDYLEVCARANGLDAEGVAQVAAHVRAVLGGGSGPFRLEYPCPTPRGERWLALTVRPLAGGHGGAVVLLEDVTGYRQAEAASAHLAAIVTSSTDAIASKTLEGIVTSWNASAERIFGYSAREMVGQSIRRIIPPERQHEEDMILARIRAGERVEHYETVRLTKDGRRIDISLTVSPVRDASGRIIGASKVARDITERKRAEQALRESEERYRELSEAQKRFVNDAAHELRAPLTAIVGNLQLLARFKNMRKADREEALAEVTREAARLSRLVNDMLALARGDAGVRLRLTPVRLDRVLEAAFATARSLAGGRRMELGELPAVALTGDADRLHQLALILLENAVIYTPEGGQVRLELARGEGWAELRVSDTGVGIAPEDLPHVFERFYRADPSRSREAGGTGLGLSIAKWVVEQHGGEIRLESEVGKGTTAIVRLPLEPGTPGFPGGPG</sequence>
<dbReference type="InterPro" id="IPR005467">
    <property type="entry name" value="His_kinase_dom"/>
</dbReference>
<dbReference type="InterPro" id="IPR001610">
    <property type="entry name" value="PAC"/>
</dbReference>
<dbReference type="NCBIfam" id="TIGR00229">
    <property type="entry name" value="sensory_box"/>
    <property type="match status" value="3"/>
</dbReference>
<dbReference type="Gene3D" id="3.30.450.20">
    <property type="entry name" value="PAS domain"/>
    <property type="match status" value="3"/>
</dbReference>
<dbReference type="InterPro" id="IPR003594">
    <property type="entry name" value="HATPase_dom"/>
</dbReference>
<dbReference type="PRINTS" id="PR00344">
    <property type="entry name" value="BCTRLSENSOR"/>
</dbReference>
<keyword evidence="6" id="KW-0902">Two-component regulatory system</keyword>
<evidence type="ECO:0000256" key="1">
    <source>
        <dbReference type="ARBA" id="ARBA00000085"/>
    </source>
</evidence>
<dbReference type="InterPro" id="IPR035965">
    <property type="entry name" value="PAS-like_dom_sf"/>
</dbReference>
<dbReference type="EMBL" id="BJXL01000010">
    <property type="protein sequence ID" value="GEM82378.1"/>
    <property type="molecule type" value="Genomic_DNA"/>
</dbReference>
<dbReference type="GO" id="GO:0006355">
    <property type="term" value="P:regulation of DNA-templated transcription"/>
    <property type="evidence" value="ECO:0007669"/>
    <property type="project" value="InterPro"/>
</dbReference>
<dbReference type="Pfam" id="PF02518">
    <property type="entry name" value="HATPase_c"/>
    <property type="match status" value="1"/>
</dbReference>
<dbReference type="InterPro" id="IPR036890">
    <property type="entry name" value="HATPase_C_sf"/>
</dbReference>
<dbReference type="FunFam" id="3.30.565.10:FF:000006">
    <property type="entry name" value="Sensor histidine kinase WalK"/>
    <property type="match status" value="1"/>
</dbReference>
<dbReference type="PROSITE" id="PS50113">
    <property type="entry name" value="PAC"/>
    <property type="match status" value="1"/>
</dbReference>
<keyword evidence="4" id="KW-0808">Transferase</keyword>
<feature type="coiled-coil region" evidence="8">
    <location>
        <begin position="371"/>
        <end position="405"/>
    </location>
</feature>
<dbReference type="Gene3D" id="3.30.565.10">
    <property type="entry name" value="Histidine kinase-like ATPase, C-terminal domain"/>
    <property type="match status" value="1"/>
</dbReference>
<dbReference type="OrthoDB" id="112712at2"/>
<feature type="domain" description="PAC" evidence="11">
    <location>
        <begin position="335"/>
        <end position="387"/>
    </location>
</feature>
<keyword evidence="7" id="KW-0472">Membrane</keyword>
<evidence type="ECO:0000259" key="9">
    <source>
        <dbReference type="PROSITE" id="PS50109"/>
    </source>
</evidence>
<dbReference type="CDD" id="cd00082">
    <property type="entry name" value="HisKA"/>
    <property type="match status" value="1"/>
</dbReference>
<keyword evidence="8" id="KW-0175">Coiled coil</keyword>